<sequence>MGSNRSWFIIWVIFYLSLSSCGHASNSSNPDALDAFIHDFAQKSLEKRPTGTLYKVPLPANFSGMDVSVVRLRSASFWKSGANFSSFGIPPSVLPMPYARRLAIVYQNLGNWSSYYYKVPGHTLVAPVVGFMAYDAPDLSALGNTMLLLSIQGEPISVRFSQIAVAEYANVTMKCVEFSAGGSVKLSNMTTPNVCIARGQGHFSIVIPTPPPPNKVSLWKWWVVGFGAGFVGLVLVGLFGIVIFKLVKRKKIKDMEKETEKSVAFDSIWIGLSRMPSATASRTQPDLENEYAP</sequence>
<name>A0AAP0RKC1_LIQFO</name>
<keyword evidence="1" id="KW-1133">Transmembrane helix</keyword>
<feature type="signal peptide" evidence="2">
    <location>
        <begin position="1"/>
        <end position="24"/>
    </location>
</feature>
<protein>
    <submittedName>
        <fullName evidence="3">Uncharacterized protein</fullName>
    </submittedName>
</protein>
<evidence type="ECO:0000256" key="2">
    <source>
        <dbReference type="SAM" id="SignalP"/>
    </source>
</evidence>
<keyword evidence="2" id="KW-0732">Signal</keyword>
<keyword evidence="1" id="KW-0812">Transmembrane</keyword>
<comment type="caution">
    <text evidence="3">The sequence shown here is derived from an EMBL/GenBank/DDBJ whole genome shotgun (WGS) entry which is preliminary data.</text>
</comment>
<feature type="chain" id="PRO_5042936334" evidence="2">
    <location>
        <begin position="25"/>
        <end position="293"/>
    </location>
</feature>
<keyword evidence="4" id="KW-1185">Reference proteome</keyword>
<evidence type="ECO:0000256" key="1">
    <source>
        <dbReference type="SAM" id="Phobius"/>
    </source>
</evidence>
<dbReference type="AlphaFoldDB" id="A0AAP0RKC1"/>
<dbReference type="Proteomes" id="UP001415857">
    <property type="component" value="Unassembled WGS sequence"/>
</dbReference>
<dbReference type="PROSITE" id="PS51257">
    <property type="entry name" value="PROKAR_LIPOPROTEIN"/>
    <property type="match status" value="1"/>
</dbReference>
<reference evidence="3 4" key="1">
    <citation type="journal article" date="2024" name="Plant J.">
        <title>Genome sequences and population genomics reveal climatic adaptation and genomic divergence between two closely related sweetgum species.</title>
        <authorList>
            <person name="Xu W.Q."/>
            <person name="Ren C.Q."/>
            <person name="Zhang X.Y."/>
            <person name="Comes H.P."/>
            <person name="Liu X.H."/>
            <person name="Li Y.G."/>
            <person name="Kettle C.J."/>
            <person name="Jalonen R."/>
            <person name="Gaisberger H."/>
            <person name="Ma Y.Z."/>
            <person name="Qiu Y.X."/>
        </authorList>
    </citation>
    <scope>NUCLEOTIDE SEQUENCE [LARGE SCALE GENOMIC DNA]</scope>
    <source>
        <strain evidence="3">Hangzhou</strain>
    </source>
</reference>
<dbReference type="PANTHER" id="PTHR33512">
    <property type="entry name" value="PROTEIN, PUTATIVE (DUF1191)-RELATED"/>
    <property type="match status" value="1"/>
</dbReference>
<dbReference type="PANTHER" id="PTHR33512:SF7">
    <property type="entry name" value="LEGUME LECTIN DOMAIN-CONTAINING PROTEIN"/>
    <property type="match status" value="1"/>
</dbReference>
<accession>A0AAP0RKC1</accession>
<dbReference type="GO" id="GO:0016020">
    <property type="term" value="C:membrane"/>
    <property type="evidence" value="ECO:0007669"/>
    <property type="project" value="TreeGrafter"/>
</dbReference>
<evidence type="ECO:0000313" key="4">
    <source>
        <dbReference type="Proteomes" id="UP001415857"/>
    </source>
</evidence>
<proteinExistence type="predicted"/>
<gene>
    <name evidence="3" type="ORF">L1049_013306</name>
</gene>
<organism evidence="3 4">
    <name type="scientific">Liquidambar formosana</name>
    <name type="common">Formosan gum</name>
    <dbReference type="NCBI Taxonomy" id="63359"/>
    <lineage>
        <taxon>Eukaryota</taxon>
        <taxon>Viridiplantae</taxon>
        <taxon>Streptophyta</taxon>
        <taxon>Embryophyta</taxon>
        <taxon>Tracheophyta</taxon>
        <taxon>Spermatophyta</taxon>
        <taxon>Magnoliopsida</taxon>
        <taxon>eudicotyledons</taxon>
        <taxon>Gunneridae</taxon>
        <taxon>Pentapetalae</taxon>
        <taxon>Saxifragales</taxon>
        <taxon>Altingiaceae</taxon>
        <taxon>Liquidambar</taxon>
    </lineage>
</organism>
<evidence type="ECO:0000313" key="3">
    <source>
        <dbReference type="EMBL" id="KAK9279627.1"/>
    </source>
</evidence>
<keyword evidence="1" id="KW-0472">Membrane</keyword>
<dbReference type="Pfam" id="PF06697">
    <property type="entry name" value="DUF1191"/>
    <property type="match status" value="1"/>
</dbReference>
<feature type="transmembrane region" description="Helical" evidence="1">
    <location>
        <begin position="221"/>
        <end position="247"/>
    </location>
</feature>
<dbReference type="EMBL" id="JBBPBK010000008">
    <property type="protein sequence ID" value="KAK9279627.1"/>
    <property type="molecule type" value="Genomic_DNA"/>
</dbReference>
<dbReference type="InterPro" id="IPR010605">
    <property type="entry name" value="DUF1191"/>
</dbReference>